<dbReference type="Proteomes" id="UP001055439">
    <property type="component" value="Chromosome 6"/>
</dbReference>
<reference evidence="2" key="1">
    <citation type="submission" date="2022-05" db="EMBL/GenBank/DDBJ databases">
        <title>The Musa troglodytarum L. genome provides insights into the mechanism of non-climacteric behaviour and enrichment of carotenoids.</title>
        <authorList>
            <person name="Wang J."/>
        </authorList>
    </citation>
    <scope>NUCLEOTIDE SEQUENCE</scope>
    <source>
        <tissue evidence="2">Leaf</tissue>
    </source>
</reference>
<accession>A0A9E7GEG2</accession>
<evidence type="ECO:0000313" key="2">
    <source>
        <dbReference type="EMBL" id="URE10722.1"/>
    </source>
</evidence>
<protein>
    <submittedName>
        <fullName evidence="2">Uncharacterized protein</fullName>
    </submittedName>
</protein>
<dbReference type="EMBL" id="CP097508">
    <property type="protein sequence ID" value="URE10722.1"/>
    <property type="molecule type" value="Genomic_DNA"/>
</dbReference>
<gene>
    <name evidence="2" type="ORF">MUK42_33609</name>
</gene>
<organism evidence="2 3">
    <name type="scientific">Musa troglodytarum</name>
    <name type="common">fe'i banana</name>
    <dbReference type="NCBI Taxonomy" id="320322"/>
    <lineage>
        <taxon>Eukaryota</taxon>
        <taxon>Viridiplantae</taxon>
        <taxon>Streptophyta</taxon>
        <taxon>Embryophyta</taxon>
        <taxon>Tracheophyta</taxon>
        <taxon>Spermatophyta</taxon>
        <taxon>Magnoliopsida</taxon>
        <taxon>Liliopsida</taxon>
        <taxon>Zingiberales</taxon>
        <taxon>Musaceae</taxon>
        <taxon>Musa</taxon>
    </lineage>
</organism>
<evidence type="ECO:0000256" key="1">
    <source>
        <dbReference type="SAM" id="MobiDB-lite"/>
    </source>
</evidence>
<keyword evidence="3" id="KW-1185">Reference proteome</keyword>
<name>A0A9E7GEG2_9LILI</name>
<dbReference type="AlphaFoldDB" id="A0A9E7GEG2"/>
<sequence length="94" mass="11179">MMHRLILVFVVRSRCMTNFLNLFRWIVDGPLCDEEKEHEHMLIFREDGSQKAFLPGKKKKRSSFVPLQSRTSTRMQRRRDLCCDEHKSVGLQAK</sequence>
<proteinExistence type="predicted"/>
<evidence type="ECO:0000313" key="3">
    <source>
        <dbReference type="Proteomes" id="UP001055439"/>
    </source>
</evidence>
<feature type="region of interest" description="Disordered" evidence="1">
    <location>
        <begin position="58"/>
        <end position="80"/>
    </location>
</feature>